<feature type="transmembrane region" description="Helical" evidence="1">
    <location>
        <begin position="303"/>
        <end position="327"/>
    </location>
</feature>
<feature type="transmembrane region" description="Helical" evidence="1">
    <location>
        <begin position="333"/>
        <end position="353"/>
    </location>
</feature>
<dbReference type="InterPro" id="IPR050879">
    <property type="entry name" value="Acyltransferase_3"/>
</dbReference>
<feature type="transmembrane region" description="Helical" evidence="1">
    <location>
        <begin position="81"/>
        <end position="101"/>
    </location>
</feature>
<dbReference type="AlphaFoldDB" id="A0A1H5E7C0"/>
<feature type="transmembrane region" description="Helical" evidence="1">
    <location>
        <begin position="179"/>
        <end position="199"/>
    </location>
</feature>
<feature type="domain" description="Acyltransferase 3" evidence="2">
    <location>
        <begin position="15"/>
        <end position="351"/>
    </location>
</feature>
<gene>
    <name evidence="4" type="ORF">SAMN04489740_0167</name>
</gene>
<dbReference type="GO" id="GO:0016747">
    <property type="term" value="F:acyltransferase activity, transferring groups other than amino-acyl groups"/>
    <property type="evidence" value="ECO:0007669"/>
    <property type="project" value="InterPro"/>
</dbReference>
<protein>
    <submittedName>
        <fullName evidence="4">Peptidoglycan/LPS O-acetylase OafA/YrhL, contains acyltransferase and SGNH-hydrolase domains</fullName>
    </submittedName>
</protein>
<evidence type="ECO:0000313" key="5">
    <source>
        <dbReference type="Proteomes" id="UP000182725"/>
    </source>
</evidence>
<feature type="transmembrane region" description="Helical" evidence="1">
    <location>
        <begin position="235"/>
        <end position="255"/>
    </location>
</feature>
<dbReference type="EMBL" id="FNTV01000001">
    <property type="protein sequence ID" value="SED86946.1"/>
    <property type="molecule type" value="Genomic_DNA"/>
</dbReference>
<keyword evidence="4" id="KW-0012">Acyltransferase</keyword>
<evidence type="ECO:0000256" key="1">
    <source>
        <dbReference type="SAM" id="Phobius"/>
    </source>
</evidence>
<sequence>MSQQATPVVHNQRLDIQGLRTLAVGLVIAYHLYPGKLPGGFVGVDIFLVISGFLIVGSLVRELAKTGTVGLGSFYARRIRRLLPASTVVLLAVVAATIVVLPQGRWQEVARDVVASALQIQNWNQAFGSASYESAGALVSPVQHFWSLAVEEQFYLVIPLLLVLAVAGGRWLKLGARTASLWFLVVLSIASLIHSVVFSLQSHDIAYFATTTRMWELGLGGILALVLPAITLSPILRFVAGWSGVAMILVSAIVFQTTMAFPGFIALVPVVGTILIIVAGSPSGSRRPAGRLGLSHCLSLRPVTYLGDISYSLYLWHWPVIVFYILIQGHEPGLAGGAVILALSLLLASLSYHQIEQRFRSAKPAPPRARSWSRPTARNRSAYALASGLVIVSCVAAAGPWAVVQIKSLQASAAEGSPDYPGAMAFDREQPAHVPDGLPISPDPAVAGKDVPLTFMDGCGSYDPGKFTDAQCWYGNPAGDKRIVLVGDSHAGQYIDPLASIANKHRWQVRALVRNGCPFSAAPPASATTTYTNCSDQNKVTLKKILAMKPERVVVAGMAPEGYRKALEWGWPSDSALVDGYVEMLRPMMDAGIQVSVVADTPYPAVSVPDCVAKKGPSSDDCQTRRNPTVDPLRAAAEKVGSVQVIDFNGYLCRNDACPPVIGNVLVFRDNHLTTTFAKTLETPLQAALHLD</sequence>
<evidence type="ECO:0000313" key="4">
    <source>
        <dbReference type="EMBL" id="SED86946.1"/>
    </source>
</evidence>
<dbReference type="InterPro" id="IPR002656">
    <property type="entry name" value="Acyl_transf_3_dom"/>
</dbReference>
<reference evidence="4 5" key="1">
    <citation type="submission" date="2016-10" db="EMBL/GenBank/DDBJ databases">
        <authorList>
            <person name="de Groot N.N."/>
        </authorList>
    </citation>
    <scope>NUCLEOTIDE SEQUENCE [LARGE SCALE GENOMIC DNA]</scope>
    <source>
        <strain evidence="4 5">DSM 22274</strain>
    </source>
</reference>
<accession>A0A1H5E7C0</accession>
<feature type="transmembrane region" description="Helical" evidence="1">
    <location>
        <begin position="205"/>
        <end position="228"/>
    </location>
</feature>
<name>A0A1H5E7C0_9MICC</name>
<keyword evidence="1" id="KW-0812">Transmembrane</keyword>
<dbReference type="PANTHER" id="PTHR23028:SF53">
    <property type="entry name" value="ACYL_TRANSF_3 DOMAIN-CONTAINING PROTEIN"/>
    <property type="match status" value="1"/>
</dbReference>
<dbReference type="Pfam" id="PF01757">
    <property type="entry name" value="Acyl_transf_3"/>
    <property type="match status" value="1"/>
</dbReference>
<dbReference type="InterPro" id="IPR043968">
    <property type="entry name" value="SGNH"/>
</dbReference>
<keyword evidence="4" id="KW-0378">Hydrolase</keyword>
<evidence type="ECO:0000259" key="2">
    <source>
        <dbReference type="Pfam" id="PF01757"/>
    </source>
</evidence>
<dbReference type="PANTHER" id="PTHR23028">
    <property type="entry name" value="ACETYLTRANSFERASE"/>
    <property type="match status" value="1"/>
</dbReference>
<feature type="transmembrane region" description="Helical" evidence="1">
    <location>
        <begin position="40"/>
        <end position="60"/>
    </location>
</feature>
<feature type="transmembrane region" description="Helical" evidence="1">
    <location>
        <begin position="382"/>
        <end position="403"/>
    </location>
</feature>
<dbReference type="GO" id="GO:0016787">
    <property type="term" value="F:hydrolase activity"/>
    <property type="evidence" value="ECO:0007669"/>
    <property type="project" value="UniProtKB-KW"/>
</dbReference>
<feature type="domain" description="SGNH" evidence="3">
    <location>
        <begin position="468"/>
        <end position="682"/>
    </location>
</feature>
<dbReference type="RefSeq" id="WP_074709679.1">
    <property type="nucleotide sequence ID" value="NZ_FNTV01000001.1"/>
</dbReference>
<dbReference type="Proteomes" id="UP000182725">
    <property type="component" value="Unassembled WGS sequence"/>
</dbReference>
<dbReference type="GO" id="GO:0016020">
    <property type="term" value="C:membrane"/>
    <property type="evidence" value="ECO:0007669"/>
    <property type="project" value="TreeGrafter"/>
</dbReference>
<feature type="transmembrane region" description="Helical" evidence="1">
    <location>
        <begin position="261"/>
        <end position="282"/>
    </location>
</feature>
<keyword evidence="4" id="KW-0808">Transferase</keyword>
<feature type="transmembrane region" description="Helical" evidence="1">
    <location>
        <begin position="154"/>
        <end position="172"/>
    </location>
</feature>
<dbReference type="GO" id="GO:0009103">
    <property type="term" value="P:lipopolysaccharide biosynthetic process"/>
    <property type="evidence" value="ECO:0007669"/>
    <property type="project" value="TreeGrafter"/>
</dbReference>
<evidence type="ECO:0000259" key="3">
    <source>
        <dbReference type="Pfam" id="PF19040"/>
    </source>
</evidence>
<dbReference type="Pfam" id="PF19040">
    <property type="entry name" value="SGNH"/>
    <property type="match status" value="1"/>
</dbReference>
<keyword evidence="1" id="KW-0472">Membrane</keyword>
<organism evidence="4 5">
    <name type="scientific">Arthrobacter alpinus</name>
    <dbReference type="NCBI Taxonomy" id="656366"/>
    <lineage>
        <taxon>Bacteria</taxon>
        <taxon>Bacillati</taxon>
        <taxon>Actinomycetota</taxon>
        <taxon>Actinomycetes</taxon>
        <taxon>Micrococcales</taxon>
        <taxon>Micrococcaceae</taxon>
        <taxon>Arthrobacter</taxon>
    </lineage>
</organism>
<proteinExistence type="predicted"/>
<keyword evidence="1" id="KW-1133">Transmembrane helix</keyword>